<feature type="domain" description="Vitellogenin" evidence="3">
    <location>
        <begin position="1"/>
        <end position="1248"/>
    </location>
</feature>
<comment type="caution">
    <text evidence="2">Lacks conserved residue(s) required for the propagation of feature annotation.</text>
</comment>
<evidence type="ECO:0000313" key="4">
    <source>
        <dbReference type="EMBL" id="MEQ2206862.1"/>
    </source>
</evidence>
<dbReference type="InterPro" id="IPR001747">
    <property type="entry name" value="Vitellogenin_N"/>
</dbReference>
<evidence type="ECO:0000259" key="3">
    <source>
        <dbReference type="PROSITE" id="PS51211"/>
    </source>
</evidence>
<dbReference type="SMART" id="SM01169">
    <property type="entry name" value="DUF1943"/>
    <property type="match status" value="1"/>
</dbReference>
<evidence type="ECO:0000256" key="1">
    <source>
        <dbReference type="ARBA" id="ARBA00022729"/>
    </source>
</evidence>
<dbReference type="Pfam" id="PF09172">
    <property type="entry name" value="Vit_open_b-sht"/>
    <property type="match status" value="1"/>
</dbReference>
<proteinExistence type="predicted"/>
<protein>
    <recommendedName>
        <fullName evidence="3">Vitellogenin domain-containing protein</fullName>
    </recommendedName>
</protein>
<evidence type="ECO:0000256" key="2">
    <source>
        <dbReference type="PROSITE-ProRule" id="PRU00557"/>
    </source>
</evidence>
<keyword evidence="5" id="KW-1185">Reference proteome</keyword>
<name>A0ABV0RGM9_9TELE</name>
<dbReference type="Proteomes" id="UP001434883">
    <property type="component" value="Unassembled WGS sequence"/>
</dbReference>
<keyword evidence="1" id="KW-0732">Signal</keyword>
<dbReference type="InterPro" id="IPR011030">
    <property type="entry name" value="Lipovitellin_superhlx_dom"/>
</dbReference>
<evidence type="ECO:0000313" key="5">
    <source>
        <dbReference type="Proteomes" id="UP001434883"/>
    </source>
</evidence>
<organism evidence="4 5">
    <name type="scientific">Xenoophorus captivus</name>
    <dbReference type="NCBI Taxonomy" id="1517983"/>
    <lineage>
        <taxon>Eukaryota</taxon>
        <taxon>Metazoa</taxon>
        <taxon>Chordata</taxon>
        <taxon>Craniata</taxon>
        <taxon>Vertebrata</taxon>
        <taxon>Euteleostomi</taxon>
        <taxon>Actinopterygii</taxon>
        <taxon>Neopterygii</taxon>
        <taxon>Teleostei</taxon>
        <taxon>Neoteleostei</taxon>
        <taxon>Acanthomorphata</taxon>
        <taxon>Ovalentaria</taxon>
        <taxon>Atherinomorphae</taxon>
        <taxon>Cyprinodontiformes</taxon>
        <taxon>Goodeidae</taxon>
        <taxon>Xenoophorus</taxon>
    </lineage>
</organism>
<dbReference type="EMBL" id="JAHRIN010043414">
    <property type="protein sequence ID" value="MEQ2206862.1"/>
    <property type="molecule type" value="Genomic_DNA"/>
</dbReference>
<sequence length="2811" mass="314959">MCNFIMHTTGCSLMEVVDVDAEGNPVSHPAASTDDFAAEMKRYPLKFVVEGEYDVKLYPEDGETTTILNFKRGIVSGLAVPLLDEDKNKNMVLTSYTNNAREDIVTDISLHRDLSRCDKFVPIRDHNSPLALITGMDKDAAVKLMRELVNLPETEGERRAHLFHTLISTVRGMKTETLRAALPEVVAVSRFLTYQVLAQCGTPECSSAIMQILRTFDISNLEVDAAVFALGFMSNPSSLLINDLLEMAKYKPSKPIMYALSNVVRRFYKAENKIIPEIYSVAEFMASQLGDCTGAKEHTFMTLRCAKQPAASQKVQQAAIQVYRQIPVPNEGNMIFEGVSYLPKEVMLEMTLRAFGFEIDMMEIGMAGEGFEPTIEALFGEGGFFPDTALKTMYFVSENMPQAVSEILENIIPTLKKNRMRREILRSLMSNPDTTIFAHYIFMDNEFFLPTVTGVPLRIALSGTFTPGFKGGLQIARDMIPDFDVEAGLRLGVVDGKTKGKGTYSISLDFINKNIPQLSLVGRANIEEDGVITDKITFNSKSKMEATSQFGLNAKLQHTIVTEVNTQHMFIDSNFEGSFKAGPIYGTTTSIQVISATPFKPEAKIDSKIQFDSTIFKAENKIIASLSNGELFVNLNTKAFEDVFTHVAELSFKDSELVMKCDANAHALGLKIRNQVEASAGAGKATIRIETNGDHSDNRVYSLLMSTFDANGLTVRCNANMKLFENEATHEAKLKMNKDGLSTSGTTTLQSPLSLENTFSAGIDATRATLYITNKAAVHDIKVDNSNTLTISLSSLDFNSKAEAVATEYSSYSHDITFNLKPHTASAKIINHMKLLEASFDNDARLQAELYKIDLTGKLKAIYGEEEIKHTYQINYADLSANAKCSTTGKLFGTHMSHNTELEIVGLTARFSNDARFNSQPIRFDHTIRCNFVPFDFNLDAMLNGDGDITIYGQHSAQLYSKLLIRAQPLAFISSHECRVSVTQKLDNGLSFETTYDNNIDTVLSPQEQMTRFRIKSKMNDHEFNQGIQIYNNEERVGIEVHGTILTNTINTASTENQDFTISGFLKYDKSTHSHIINVPLIESLPVFMESIKEFVVFVAESLKDLINNKEVMARLEALPQEIGELIAQINIEDKVNQLKQFFNDFNQNLVITPENMHAILNSLRNAIEIFLSNLSSYMQAFIDIGVNLHDSLSDEIEVILEALNELKVAVVEVIETIRELIQEIDLKKLKGSSIEFLYDIEAKYEIKAKVQIIMTKVKATFDRFDFSNLNSFISSDELKYVIDELVNNAPLYKLRETIEEIKYKIHDFELIGKINTFFDKMKDLVVHFEVDQKAQAVLEKASDLIKQLRIQETIKAVVKLVKDCNISSRFIELFQGAIDYIKTTEVKDIIEQLNMYIETMKQKLKSLNYNDTVDNINQIIEEYRTYANEIIRTLKVSEKLEASREFANMVISSIRDFMEHLREIKIAKIIHSATDIYEHVICDSLKTFAEYIKAEITKMDIKEKLSNVLSMMSFFNSITIDIITNTVSTVISTIKEVLPDEKVISEVLQIIDGIRNELKHAEINLPSFTFPLTDLVVPSIKLQLDDLEQIEIPTKLDMPEFTIMGMYTVKAFTVSFDDIKHKIIELIDFIVNFKITMPNPDALFGDLALNYLPTLPEITLPEIPLFEVTFPSIPKIDAEKFAKALEIPKIELPSIPNEIMLPCFGKLYGEIKLLSPIYAMKTSAEFQNSTENKMTPLFTGSFSSRGMSPSLEILNYNLETNVRIAVPKMKRVVLAETITFKHLALGLEHHASVTLYGLSAQAQAQAQAKTTVKVSTASYSANLMNTAFIAVAGGMTSTVETTYNHVVNIPSADISSEFTATQKSDVQQNGLTLNFEVDSIGTGKFNSHDCKHKSKFDLSLSPKTGSLSFTGNTESDILKLKQLITAESDTLTYFKFHVLNEAVAPLIKSSLFVASGLANLYEMKIEMKANQNTELYGADSGALSNAVNFRVHPGDFFFETQNKANAKVKIIEFVHAKIELQNDYLVSLNPDFQKVNAAFLARLNQYKMFSNFTVDNTRNHAGVFVEMEGQADLSFLEHPISIPEIDLPLVDFHTPPINDLNLFEKTGLIKILSTTEQTVNMDAKIFYLKSYAAPLIDVIGLIQIPSMGKLSSELSFKSAIINLNAETFLSAEDDLVLRLGATANSVFECLNTKLKGTTSLTTKRGIKVANSLSLENRHIKGTHDSTYSMNTVSVVTASTVALPTLNLEVSQNLIADTKSKPNALSTLTLKGDFNIPMIKAVGKVEAEHSLKVEQGIEYISVESSLKSNMDSTAFENYLVLGVLDNEANMYLNTNIVRSTCKIIADAKLNHGTTKVIGMDVNHKLAAEASVDRIFAEITHSSNNEANIFSFKTEGKHSAKATLDFSPSSLRADVEIDITQPSSLGDFAYSEKTVAEINPSKQKVSTNAKLVSPLYTTNMVADVDGSVPVLKITFKSSATSAFVVLEYDIDETDVDILLVRFSKTNMQIVYNMKAPEDMIAELKTRLPSMMSSVKAFADKYQITSSMEMVQHFVINHVNEAYNVAINHDAQLSQVSTFFRNTIMRYHKMVENLLNAVIKVLRETRFKLPGSDELITLPKLLKKLTNSIANMLDVTIQFICENMEMYYDYFLEKISNVEVQLPSNELITGRQIIDKIKASVKKVSDEVVDFVRNMESLDSMLEKLYYTLKAVVEKTQEFVDSIKSDYLDAVFNNFNEVYQEVVTYAKKMVDQIPPFNLDEISKLCESIMDRIIELIDQFNNEVYGFRQQMSEEAYMTIRDGKLEINLPLHFQD</sequence>
<gene>
    <name evidence="4" type="ORF">XENOCAPTIV_003909</name>
</gene>
<dbReference type="PANTHER" id="PTHR13769:SF5">
    <property type="entry name" value="APOLIPOPROTEIN B-100-RELATED"/>
    <property type="match status" value="1"/>
</dbReference>
<dbReference type="Gene3D" id="1.25.10.20">
    <property type="entry name" value="Vitellinogen, superhelical"/>
    <property type="match status" value="1"/>
</dbReference>
<dbReference type="SUPFAM" id="SSF56968">
    <property type="entry name" value="Lipovitellin-phosvitin complex, beta-sheet shell regions"/>
    <property type="match status" value="2"/>
</dbReference>
<dbReference type="PANTHER" id="PTHR13769">
    <property type="entry name" value="APOLIPOPROTEIN B"/>
    <property type="match status" value="1"/>
</dbReference>
<dbReference type="Gene3D" id="2.30.230.10">
    <property type="entry name" value="Lipovitellin, beta-sheet shell regions, chain A"/>
    <property type="match status" value="1"/>
</dbReference>
<dbReference type="Pfam" id="PF01347">
    <property type="entry name" value="Vitellogenin_N"/>
    <property type="match status" value="1"/>
</dbReference>
<dbReference type="InterPro" id="IPR015255">
    <property type="entry name" value="Vitellinogen_open_b-sht"/>
</dbReference>
<comment type="caution">
    <text evidence="4">The sequence shown here is derived from an EMBL/GenBank/DDBJ whole genome shotgun (WGS) entry which is preliminary data.</text>
</comment>
<dbReference type="InterPro" id="IPR015816">
    <property type="entry name" value="Vitellinogen_b-sht_N"/>
</dbReference>
<accession>A0ABV0RGM9</accession>
<reference evidence="4 5" key="1">
    <citation type="submission" date="2021-06" db="EMBL/GenBank/DDBJ databases">
        <authorList>
            <person name="Palmer J.M."/>
        </authorList>
    </citation>
    <scope>NUCLEOTIDE SEQUENCE [LARGE SCALE GENOMIC DNA]</scope>
    <source>
        <strain evidence="4 5">XC_2019</strain>
        <tissue evidence="4">Muscle</tissue>
    </source>
</reference>
<dbReference type="InterPro" id="IPR052418">
    <property type="entry name" value="Apolipoprotein_B"/>
</dbReference>
<dbReference type="InterPro" id="IPR015819">
    <property type="entry name" value="Lipid_transp_b-sht_shell"/>
</dbReference>
<dbReference type="SUPFAM" id="SSF48431">
    <property type="entry name" value="Lipovitellin-phosvitin complex, superhelical domain"/>
    <property type="match status" value="1"/>
</dbReference>
<dbReference type="PROSITE" id="PS51211">
    <property type="entry name" value="VITELLOGENIN"/>
    <property type="match status" value="1"/>
</dbReference>